<dbReference type="InterPro" id="IPR058560">
    <property type="entry name" value="DNA_primase_C"/>
</dbReference>
<dbReference type="GO" id="GO:1990077">
    <property type="term" value="C:primosome complex"/>
    <property type="evidence" value="ECO:0007669"/>
    <property type="project" value="UniProtKB-KW"/>
</dbReference>
<name>A0A381QNG9_9ZZZZ</name>
<evidence type="ECO:0000256" key="8">
    <source>
        <dbReference type="SAM" id="MobiDB-lite"/>
    </source>
</evidence>
<reference evidence="10" key="1">
    <citation type="submission" date="2018-05" db="EMBL/GenBank/DDBJ databases">
        <authorList>
            <person name="Lanie J.A."/>
            <person name="Ng W.-L."/>
            <person name="Kazmierczak K.M."/>
            <person name="Andrzejewski T.M."/>
            <person name="Davidsen T.M."/>
            <person name="Wayne K.J."/>
            <person name="Tettelin H."/>
            <person name="Glass J.I."/>
            <person name="Rusch D."/>
            <person name="Podicherti R."/>
            <person name="Tsui H.-C.T."/>
            <person name="Winkler M.E."/>
        </authorList>
    </citation>
    <scope>NUCLEOTIDE SEQUENCE</scope>
</reference>
<evidence type="ECO:0000256" key="1">
    <source>
        <dbReference type="ARBA" id="ARBA00001966"/>
    </source>
</evidence>
<keyword evidence="5" id="KW-0479">Metal-binding</keyword>
<keyword evidence="7" id="KW-0411">Iron-sulfur</keyword>
<dbReference type="EMBL" id="UINC01001411">
    <property type="protein sequence ID" value="SUZ80029.1"/>
    <property type="molecule type" value="Genomic_DNA"/>
</dbReference>
<keyword evidence="4" id="KW-0235">DNA replication</keyword>
<feature type="region of interest" description="Disordered" evidence="8">
    <location>
        <begin position="363"/>
        <end position="389"/>
    </location>
</feature>
<dbReference type="GO" id="GO:0003899">
    <property type="term" value="F:DNA-directed RNA polymerase activity"/>
    <property type="evidence" value="ECO:0007669"/>
    <property type="project" value="InterPro"/>
</dbReference>
<evidence type="ECO:0000313" key="10">
    <source>
        <dbReference type="EMBL" id="SUZ80029.1"/>
    </source>
</evidence>
<dbReference type="CDD" id="cd06560">
    <property type="entry name" value="PriL"/>
    <property type="match status" value="1"/>
</dbReference>
<dbReference type="Pfam" id="PF04104">
    <property type="entry name" value="DNA_primase_lrg"/>
    <property type="match status" value="1"/>
</dbReference>
<feature type="domain" description="DNA primase large subunit C-terminal" evidence="9">
    <location>
        <begin position="254"/>
        <end position="341"/>
    </location>
</feature>
<keyword evidence="3" id="KW-0639">Primosome</keyword>
<keyword evidence="6" id="KW-0408">Iron</keyword>
<dbReference type="GO" id="GO:0046872">
    <property type="term" value="F:metal ion binding"/>
    <property type="evidence" value="ECO:0007669"/>
    <property type="project" value="UniProtKB-KW"/>
</dbReference>
<protein>
    <recommendedName>
        <fullName evidence="9">DNA primase large subunit C-terminal domain-containing protein</fullName>
    </recommendedName>
</protein>
<evidence type="ECO:0000256" key="2">
    <source>
        <dbReference type="ARBA" id="ARBA00022485"/>
    </source>
</evidence>
<sequence>MPMPLVLPRIDDDGLLARYPFLPQGSEFIKRVLEENGISIEELIEAPWLEDVRVRGRIRLVDSVLQEDGIDESSTIDISTEIGRMTEALSFLHAMLVVCASFDERLLARWIEGEAGRADRLLGIDSDSFPLISGSYLSGIRADGNGARDVEYWVPLADFVELCPRISGNYWRLVNRPVIDGWVCLDAGAGESSRERTARLIKERIREHLHQGCLDRMERMDDEFAARFAEPVERITGLLSERVEAEMPMTAAIREDWPPCFESAVSELNQGVNVNHVGRVFLAAFSRALGLPREQTCNFFANAPDYDADTTTYQVNQIYERGYTPHGCPALKTNARCPVQVGDDPLCDQEWMTHPLKYIRAKQRRRYQDTVTPEAPVDEGKGSSSANSS</sequence>
<accession>A0A381QNG9</accession>
<evidence type="ECO:0000256" key="5">
    <source>
        <dbReference type="ARBA" id="ARBA00022723"/>
    </source>
</evidence>
<keyword evidence="2" id="KW-0004">4Fe-4S</keyword>
<dbReference type="AlphaFoldDB" id="A0A381QNG9"/>
<dbReference type="GO" id="GO:0051539">
    <property type="term" value="F:4 iron, 4 sulfur cluster binding"/>
    <property type="evidence" value="ECO:0007669"/>
    <property type="project" value="UniProtKB-KW"/>
</dbReference>
<organism evidence="10">
    <name type="scientific">marine metagenome</name>
    <dbReference type="NCBI Taxonomy" id="408172"/>
    <lineage>
        <taxon>unclassified sequences</taxon>
        <taxon>metagenomes</taxon>
        <taxon>ecological metagenomes</taxon>
    </lineage>
</organism>
<dbReference type="SUPFAM" id="SSF140914">
    <property type="entry name" value="PriB N-terminal domain-like"/>
    <property type="match status" value="1"/>
</dbReference>
<evidence type="ECO:0000256" key="7">
    <source>
        <dbReference type="ARBA" id="ARBA00023014"/>
    </source>
</evidence>
<evidence type="ECO:0000256" key="3">
    <source>
        <dbReference type="ARBA" id="ARBA00022515"/>
    </source>
</evidence>
<dbReference type="GO" id="GO:0006269">
    <property type="term" value="P:DNA replication, synthesis of primer"/>
    <property type="evidence" value="ECO:0007669"/>
    <property type="project" value="UniProtKB-KW"/>
</dbReference>
<comment type="cofactor">
    <cofactor evidence="1">
        <name>[4Fe-4S] cluster</name>
        <dbReference type="ChEBI" id="CHEBI:49883"/>
    </cofactor>
</comment>
<proteinExistence type="predicted"/>
<gene>
    <name evidence="10" type="ORF">METZ01_LOCUS32883</name>
</gene>
<evidence type="ECO:0000256" key="6">
    <source>
        <dbReference type="ARBA" id="ARBA00023004"/>
    </source>
</evidence>
<evidence type="ECO:0000259" key="9">
    <source>
        <dbReference type="Pfam" id="PF04104"/>
    </source>
</evidence>
<evidence type="ECO:0000256" key="4">
    <source>
        <dbReference type="ARBA" id="ARBA00022705"/>
    </source>
</evidence>
<dbReference type="InterPro" id="IPR023642">
    <property type="entry name" value="DNA_primase_lsu_PriL"/>
</dbReference>